<evidence type="ECO:0000313" key="5">
    <source>
        <dbReference type="Proteomes" id="UP000199258"/>
    </source>
</evidence>
<dbReference type="Pfam" id="PF13517">
    <property type="entry name" value="FG-GAP_3"/>
    <property type="match status" value="3"/>
</dbReference>
<dbReference type="InterPro" id="IPR013517">
    <property type="entry name" value="FG-GAP"/>
</dbReference>
<sequence length="994" mass="102824">MLLFQRSTAALTGVFLLAASLSTGVNPASAQEVQPTTVATQESTATAEPSEAATPAPAEEAPVTATAVEPAPSEDVHAEETHAAEAPAGLEELFPGGIPNHPDHTYEGRTSTDGRSLDSTTEGAAMSPLGAGGTLSRAGDIKVRLVTLDLADSTATVPMTVAENAIGVSSTYWKSMSNGRLSMSVASRVTNFKTAAKSTDTYDQIMNKVTAELKWSYSPYTALVVFTPKALKEGYLGYGWSSSGTSGRILMPYTSELANFTTNVVTHEFGHVLGLMHSDSLECASGQPDTASFSGTGCSIRHYGDTSDLMGISRWFDTPAISSSFWDYGGFGRGDEILNVGVASGSKTYTLRPWAGTASNRAVKFTDPRSNEVYYLELRVPVGFDRNTATNGNRGVKVVQSGGLTTASSLLLMPSSKPYSGYYATNTAWQAGSTFMTHAGTAVRINSVSDSAASVTIDTNPFPASSLSDMNSDGVPDVVARDASGQLWLYPTTSTGALGTRTLIGSGWGGMTSIVLPGDFNGDGFADILARDSGGRLWLYAGTGTGTVRSGVQIGSGWKGMTELITPGDFDGDRNVDVLARDGAGALFLYSGNGAGGWKSSSQPGSGWQVMTAILSPGDFDGDRKSDIIARDSAGNLYLYAGNGTGGFAPRRQIGTGWNVMSAIVGSGDYNGDGKVDLLARDSGGALWLYKGNGTGGFAGKVAAGSGWNNLLIASVTVQAAAEAPVETAPVEPEPVAPQPTERNGRTDMNGDGYPDIVARDSTGGLWLYPSTATGTFGRKVQLGSGWGGMNMILLPGDFNGDGISDILARDSGGRLWLYTGTGTGTVKAGVQIGNGWGIMTALVTPGDFDGDGHPDLLARTGDGALYIYPGNGKGGWGSKAQIGNGWGGMTALLSTGDFNSDGTSDLLARNSEGALYLYAGNGKGGFLGRSQPGAGWNSMTGFVGPGPWGADSNADLIARNSKGDLVLYSGDGAGRFSGAQQIGQGWQGMYLAE</sequence>
<name>A0A1G8K1A3_9MICC</name>
<evidence type="ECO:0000256" key="1">
    <source>
        <dbReference type="ARBA" id="ARBA00022729"/>
    </source>
</evidence>
<dbReference type="Gene3D" id="3.40.390.10">
    <property type="entry name" value="Collagenase (Catalytic Domain)"/>
    <property type="match status" value="1"/>
</dbReference>
<dbReference type="PANTHER" id="PTHR44103:SF1">
    <property type="entry name" value="PROPROTEIN CONVERTASE P"/>
    <property type="match status" value="1"/>
</dbReference>
<evidence type="ECO:0000313" key="4">
    <source>
        <dbReference type="EMBL" id="SDI37198.1"/>
    </source>
</evidence>
<dbReference type="Gene3D" id="2.40.128.340">
    <property type="match status" value="1"/>
</dbReference>
<dbReference type="AlphaFoldDB" id="A0A1G8K1A3"/>
<feature type="compositionally biased region" description="Basic and acidic residues" evidence="2">
    <location>
        <begin position="101"/>
        <end position="116"/>
    </location>
</feature>
<feature type="region of interest" description="Disordered" evidence="2">
    <location>
        <begin position="725"/>
        <end position="754"/>
    </location>
</feature>
<dbReference type="Proteomes" id="UP000199258">
    <property type="component" value="Unassembled WGS sequence"/>
</dbReference>
<feature type="region of interest" description="Disordered" evidence="2">
    <location>
        <begin position="27"/>
        <end position="131"/>
    </location>
</feature>
<keyword evidence="5" id="KW-1185">Reference proteome</keyword>
<evidence type="ECO:0000256" key="3">
    <source>
        <dbReference type="SAM" id="SignalP"/>
    </source>
</evidence>
<dbReference type="PANTHER" id="PTHR44103">
    <property type="entry name" value="PROPROTEIN CONVERTASE P"/>
    <property type="match status" value="1"/>
</dbReference>
<dbReference type="SUPFAM" id="SSF55486">
    <property type="entry name" value="Metalloproteases ('zincins'), catalytic domain"/>
    <property type="match status" value="1"/>
</dbReference>
<keyword evidence="1 3" id="KW-0732">Signal</keyword>
<feature type="compositionally biased region" description="Basic and acidic residues" evidence="2">
    <location>
        <begin position="74"/>
        <end position="83"/>
    </location>
</feature>
<dbReference type="Gene3D" id="2.130.10.130">
    <property type="entry name" value="Integrin alpha, N-terminal"/>
    <property type="match status" value="1"/>
</dbReference>
<feature type="compositionally biased region" description="Polar residues" evidence="2">
    <location>
        <begin position="27"/>
        <end position="38"/>
    </location>
</feature>
<dbReference type="GO" id="GO:0008237">
    <property type="term" value="F:metallopeptidase activity"/>
    <property type="evidence" value="ECO:0007669"/>
    <property type="project" value="InterPro"/>
</dbReference>
<reference evidence="4 5" key="1">
    <citation type="submission" date="2016-10" db="EMBL/GenBank/DDBJ databases">
        <authorList>
            <person name="de Groot N.N."/>
        </authorList>
    </citation>
    <scope>NUCLEOTIDE SEQUENCE [LARGE SCALE GENOMIC DNA]</scope>
    <source>
        <strain evidence="4 5">NP_1H</strain>
    </source>
</reference>
<gene>
    <name evidence="4" type="ORF">SAMN04488693_11031</name>
</gene>
<proteinExistence type="predicted"/>
<dbReference type="OrthoDB" id="3758789at2"/>
<organism evidence="4 5">
    <name type="scientific">Arthrobacter subterraneus</name>
    <dbReference type="NCBI Taxonomy" id="335973"/>
    <lineage>
        <taxon>Bacteria</taxon>
        <taxon>Bacillati</taxon>
        <taxon>Actinomycetota</taxon>
        <taxon>Actinomycetes</taxon>
        <taxon>Micrococcales</taxon>
        <taxon>Micrococcaceae</taxon>
        <taxon>Arthrobacter</taxon>
    </lineage>
</organism>
<dbReference type="SUPFAM" id="SSF69318">
    <property type="entry name" value="Integrin alpha N-terminal domain"/>
    <property type="match status" value="3"/>
</dbReference>
<feature type="chain" id="PRO_5011689846" evidence="3">
    <location>
        <begin position="31"/>
        <end position="994"/>
    </location>
</feature>
<accession>A0A1G8K1A3</accession>
<dbReference type="InterPro" id="IPR024079">
    <property type="entry name" value="MetalloPept_cat_dom_sf"/>
</dbReference>
<protein>
    <submittedName>
        <fullName evidence="4">Repeat domain-containing protein</fullName>
    </submittedName>
</protein>
<dbReference type="EMBL" id="FNDT01000010">
    <property type="protein sequence ID" value="SDI37198.1"/>
    <property type="molecule type" value="Genomic_DNA"/>
</dbReference>
<feature type="signal peptide" evidence="3">
    <location>
        <begin position="1"/>
        <end position="30"/>
    </location>
</feature>
<dbReference type="InterPro" id="IPR028994">
    <property type="entry name" value="Integrin_alpha_N"/>
</dbReference>
<evidence type="ECO:0000256" key="2">
    <source>
        <dbReference type="SAM" id="MobiDB-lite"/>
    </source>
</evidence>
<dbReference type="Gene3D" id="2.115.10.10">
    <property type="entry name" value="Tachylectin 2"/>
    <property type="match status" value="1"/>
</dbReference>
<dbReference type="RefSeq" id="WP_090586873.1">
    <property type="nucleotide sequence ID" value="NZ_FNDT01000010.1"/>
</dbReference>
<feature type="compositionally biased region" description="Low complexity" evidence="2">
    <location>
        <begin position="39"/>
        <end position="71"/>
    </location>
</feature>